<evidence type="ECO:0000313" key="3">
    <source>
        <dbReference type="EMBL" id="KAG2491492.1"/>
    </source>
</evidence>
<organism evidence="3 4">
    <name type="scientific">Edaphochlamys debaryana</name>
    <dbReference type="NCBI Taxonomy" id="47281"/>
    <lineage>
        <taxon>Eukaryota</taxon>
        <taxon>Viridiplantae</taxon>
        <taxon>Chlorophyta</taxon>
        <taxon>core chlorophytes</taxon>
        <taxon>Chlorophyceae</taxon>
        <taxon>CS clade</taxon>
        <taxon>Chlamydomonadales</taxon>
        <taxon>Chlamydomonadales incertae sedis</taxon>
        <taxon>Edaphochlamys</taxon>
    </lineage>
</organism>
<dbReference type="EMBL" id="JAEHOE010000052">
    <property type="protein sequence ID" value="KAG2491492.1"/>
    <property type="molecule type" value="Genomic_DNA"/>
</dbReference>
<dbReference type="PANTHER" id="PTHR19241">
    <property type="entry name" value="ATP-BINDING CASSETTE TRANSPORTER"/>
    <property type="match status" value="1"/>
</dbReference>
<feature type="non-terminal residue" evidence="3">
    <location>
        <position position="1"/>
    </location>
</feature>
<proteinExistence type="predicted"/>
<name>A0A835XUP0_9CHLO</name>
<accession>A0A835XUP0</accession>
<sequence length="223" mass="24156">MLLIRFPKWAECKEKIDEEPKQKLKPALPSRQDIANAFDAITEGERDQRLLITKIADRLKRVGLTTPGIEVRWSNLKVDVPTPAPKRGKGAPPASASSSSGLCKTPPRTTILDAGSGLLPPGRMTLLLGPPGSGRSLLLRALAGQLLAQNPFDPRLGRDKDKAYRKGAGGLHLHGEVYYNGVPTSGKDLQIPRTSTYISQTETHLAEMTVRETLEFAAACQGT</sequence>
<dbReference type="InterPro" id="IPR027417">
    <property type="entry name" value="P-loop_NTPase"/>
</dbReference>
<keyword evidence="1" id="KW-0813">Transport</keyword>
<evidence type="ECO:0008006" key="5">
    <source>
        <dbReference type="Google" id="ProtNLM"/>
    </source>
</evidence>
<gene>
    <name evidence="3" type="ORF">HYH03_010071</name>
</gene>
<dbReference type="Gene3D" id="3.40.50.300">
    <property type="entry name" value="P-loop containing nucleotide triphosphate hydrolases"/>
    <property type="match status" value="1"/>
</dbReference>
<feature type="compositionally biased region" description="Low complexity" evidence="2">
    <location>
        <begin position="90"/>
        <end position="100"/>
    </location>
</feature>
<keyword evidence="4" id="KW-1185">Reference proteome</keyword>
<feature type="region of interest" description="Disordered" evidence="2">
    <location>
        <begin position="79"/>
        <end position="116"/>
    </location>
</feature>
<dbReference type="Proteomes" id="UP000612055">
    <property type="component" value="Unassembled WGS sequence"/>
</dbReference>
<evidence type="ECO:0000256" key="2">
    <source>
        <dbReference type="SAM" id="MobiDB-lite"/>
    </source>
</evidence>
<comment type="caution">
    <text evidence="3">The sequence shown here is derived from an EMBL/GenBank/DDBJ whole genome shotgun (WGS) entry which is preliminary data.</text>
</comment>
<reference evidence="3" key="1">
    <citation type="journal article" date="2020" name="bioRxiv">
        <title>Comparative genomics of Chlamydomonas.</title>
        <authorList>
            <person name="Craig R.J."/>
            <person name="Hasan A.R."/>
            <person name="Ness R.W."/>
            <person name="Keightley P.D."/>
        </authorList>
    </citation>
    <scope>NUCLEOTIDE SEQUENCE</scope>
    <source>
        <strain evidence="3">CCAP 11/70</strain>
    </source>
</reference>
<dbReference type="OrthoDB" id="66620at2759"/>
<dbReference type="AlphaFoldDB" id="A0A835XUP0"/>
<dbReference type="SUPFAM" id="SSF52540">
    <property type="entry name" value="P-loop containing nucleoside triphosphate hydrolases"/>
    <property type="match status" value="1"/>
</dbReference>
<protein>
    <recommendedName>
        <fullName evidence="5">ABC transporter domain-containing protein</fullName>
    </recommendedName>
</protein>
<evidence type="ECO:0000313" key="4">
    <source>
        <dbReference type="Proteomes" id="UP000612055"/>
    </source>
</evidence>
<evidence type="ECO:0000256" key="1">
    <source>
        <dbReference type="ARBA" id="ARBA00022448"/>
    </source>
</evidence>